<accession>A0AA88UFJ6</accession>
<comment type="caution">
    <text evidence="4">The sequence shown here is derived from an EMBL/GenBank/DDBJ whole genome shotgun (WGS) entry which is preliminary data.</text>
</comment>
<sequence>MAACGSLHHIFDKPLQGNPTLLESLSSWKHIKSMKSLDDSSFTEIFGELHFKENPDSVSSSPLPLSTSSSLSSSSGIEKLINKDKNDAPKNSKSTASGYYPSNQKKYRHSDSFSSMNSDSLSMCTEGLGFESSDDVEDLKNDISIDWQPHEERTSSATKYMSTEVFSGEIKRSRTSGGKFPPPISCIGRSGKPWVCFKSYRHSGRFILKEVRIPTQEFLHACREDGRLKLQFIQSDDEIPEGGEEEEEDDEENKEKGDDDHDHVLVGNGEEEG</sequence>
<organism evidence="4 5">
    <name type="scientific">Escallonia rubra</name>
    <dbReference type="NCBI Taxonomy" id="112253"/>
    <lineage>
        <taxon>Eukaryota</taxon>
        <taxon>Viridiplantae</taxon>
        <taxon>Streptophyta</taxon>
        <taxon>Embryophyta</taxon>
        <taxon>Tracheophyta</taxon>
        <taxon>Spermatophyta</taxon>
        <taxon>Magnoliopsida</taxon>
        <taxon>eudicotyledons</taxon>
        <taxon>Gunneridae</taxon>
        <taxon>Pentapetalae</taxon>
        <taxon>asterids</taxon>
        <taxon>campanulids</taxon>
        <taxon>Escalloniales</taxon>
        <taxon>Escalloniaceae</taxon>
        <taxon>Escallonia</taxon>
    </lineage>
</organism>
<evidence type="ECO:0000313" key="5">
    <source>
        <dbReference type="Proteomes" id="UP001187471"/>
    </source>
</evidence>
<feature type="region of interest" description="Disordered" evidence="2">
    <location>
        <begin position="54"/>
        <end position="113"/>
    </location>
</feature>
<evidence type="ECO:0000256" key="1">
    <source>
        <dbReference type="ARBA" id="ARBA00008690"/>
    </source>
</evidence>
<feature type="compositionally biased region" description="Basic and acidic residues" evidence="2">
    <location>
        <begin position="253"/>
        <end position="264"/>
    </location>
</feature>
<dbReference type="Proteomes" id="UP001187471">
    <property type="component" value="Unassembled WGS sequence"/>
</dbReference>
<dbReference type="InterPro" id="IPR046431">
    <property type="entry name" value="FAF_dom"/>
</dbReference>
<feature type="compositionally biased region" description="Low complexity" evidence="2">
    <location>
        <begin position="56"/>
        <end position="75"/>
    </location>
</feature>
<dbReference type="EMBL" id="JAVXUO010001664">
    <property type="protein sequence ID" value="KAK2980191.1"/>
    <property type="molecule type" value="Genomic_DNA"/>
</dbReference>
<dbReference type="PANTHER" id="PTHR33155">
    <property type="entry name" value="FANTASTIC FOUR-LIKE PROTEIN (DUF3049)"/>
    <property type="match status" value="1"/>
</dbReference>
<feature type="domain" description="FAF" evidence="3">
    <location>
        <begin position="179"/>
        <end position="232"/>
    </location>
</feature>
<dbReference type="InterPro" id="IPR021410">
    <property type="entry name" value="FAF"/>
</dbReference>
<feature type="compositionally biased region" description="Acidic residues" evidence="2">
    <location>
        <begin position="235"/>
        <end position="252"/>
    </location>
</feature>
<protein>
    <recommendedName>
        <fullName evidence="3">FAF domain-containing protein</fullName>
    </recommendedName>
</protein>
<feature type="compositionally biased region" description="Polar residues" evidence="2">
    <location>
        <begin position="91"/>
        <end position="104"/>
    </location>
</feature>
<evidence type="ECO:0000256" key="2">
    <source>
        <dbReference type="SAM" id="MobiDB-lite"/>
    </source>
</evidence>
<dbReference type="AlphaFoldDB" id="A0AA88UFJ6"/>
<feature type="region of interest" description="Disordered" evidence="2">
    <location>
        <begin position="232"/>
        <end position="273"/>
    </location>
</feature>
<proteinExistence type="inferred from homology"/>
<name>A0AA88UFJ6_9ASTE</name>
<dbReference type="PANTHER" id="PTHR33155:SF9">
    <property type="entry name" value="FANTASTIC FOUR-LIKE PROTEIN (DUF3049)"/>
    <property type="match status" value="1"/>
</dbReference>
<reference evidence="4" key="1">
    <citation type="submission" date="2022-12" db="EMBL/GenBank/DDBJ databases">
        <title>Draft genome assemblies for two species of Escallonia (Escalloniales).</title>
        <authorList>
            <person name="Chanderbali A."/>
            <person name="Dervinis C."/>
            <person name="Anghel I."/>
            <person name="Soltis D."/>
            <person name="Soltis P."/>
            <person name="Zapata F."/>
        </authorList>
    </citation>
    <scope>NUCLEOTIDE SEQUENCE</scope>
    <source>
        <strain evidence="4">UCBG92.1500</strain>
        <tissue evidence="4">Leaf</tissue>
    </source>
</reference>
<evidence type="ECO:0000313" key="4">
    <source>
        <dbReference type="EMBL" id="KAK2980191.1"/>
    </source>
</evidence>
<gene>
    <name evidence="4" type="ORF">RJ640_007281</name>
</gene>
<comment type="similarity">
    <text evidence="1">Belongs to the fantastic four family.</text>
</comment>
<keyword evidence="5" id="KW-1185">Reference proteome</keyword>
<dbReference type="Pfam" id="PF11250">
    <property type="entry name" value="FAF"/>
    <property type="match status" value="1"/>
</dbReference>
<feature type="compositionally biased region" description="Basic and acidic residues" evidence="2">
    <location>
        <begin position="80"/>
        <end position="90"/>
    </location>
</feature>
<evidence type="ECO:0000259" key="3">
    <source>
        <dbReference type="Pfam" id="PF11250"/>
    </source>
</evidence>